<feature type="transmembrane region" description="Helical" evidence="4">
    <location>
        <begin position="178"/>
        <end position="196"/>
    </location>
</feature>
<evidence type="ECO:0000256" key="1">
    <source>
        <dbReference type="ARBA" id="ARBA00022692"/>
    </source>
</evidence>
<dbReference type="Proteomes" id="UP001224477">
    <property type="component" value="Unassembled WGS sequence"/>
</dbReference>
<feature type="transmembrane region" description="Helical" evidence="4">
    <location>
        <begin position="374"/>
        <end position="395"/>
    </location>
</feature>
<protein>
    <submittedName>
        <fullName evidence="6">YbfB/YjiJ family MFS transporter</fullName>
    </submittedName>
</protein>
<dbReference type="InterPro" id="IPR010645">
    <property type="entry name" value="MFS_4"/>
</dbReference>
<feature type="transmembrane region" description="Helical" evidence="4">
    <location>
        <begin position="87"/>
        <end position="106"/>
    </location>
</feature>
<feature type="transmembrane region" description="Helical" evidence="4">
    <location>
        <begin position="145"/>
        <end position="172"/>
    </location>
</feature>
<dbReference type="RefSeq" id="WP_309254830.1">
    <property type="nucleotide sequence ID" value="NZ_JAVGXC010000008.1"/>
</dbReference>
<comment type="caution">
    <text evidence="6">The sequence shown here is derived from an EMBL/GenBank/DDBJ whole genome shotgun (WGS) entry which is preliminary data.</text>
</comment>
<dbReference type="SUPFAM" id="SSF103473">
    <property type="entry name" value="MFS general substrate transporter"/>
    <property type="match status" value="1"/>
</dbReference>
<feature type="transmembrane region" description="Helical" evidence="4">
    <location>
        <begin position="20"/>
        <end position="41"/>
    </location>
</feature>
<dbReference type="Gene3D" id="1.20.1250.20">
    <property type="entry name" value="MFS general substrate transporter like domains"/>
    <property type="match status" value="2"/>
</dbReference>
<keyword evidence="2 4" id="KW-1133">Transmembrane helix</keyword>
<dbReference type="CDD" id="cd06180">
    <property type="entry name" value="MFS_YjiJ"/>
    <property type="match status" value="1"/>
</dbReference>
<evidence type="ECO:0000313" key="7">
    <source>
        <dbReference type="Proteomes" id="UP001224477"/>
    </source>
</evidence>
<accession>A0ABU1CQB7</accession>
<feature type="transmembrane region" description="Helical" evidence="4">
    <location>
        <begin position="262"/>
        <end position="278"/>
    </location>
</feature>
<feature type="transmembrane region" description="Helical" evidence="4">
    <location>
        <begin position="290"/>
        <end position="308"/>
    </location>
</feature>
<keyword evidence="1 4" id="KW-0812">Transmembrane</keyword>
<feature type="transmembrane region" description="Helical" evidence="4">
    <location>
        <begin position="61"/>
        <end position="80"/>
    </location>
</feature>
<dbReference type="PANTHER" id="PTHR23537:SF1">
    <property type="entry name" value="SUGAR TRANSPORTER"/>
    <property type="match status" value="1"/>
</dbReference>
<evidence type="ECO:0000259" key="5">
    <source>
        <dbReference type="PROSITE" id="PS50850"/>
    </source>
</evidence>
<dbReference type="PROSITE" id="PS50850">
    <property type="entry name" value="MFS"/>
    <property type="match status" value="1"/>
</dbReference>
<proteinExistence type="predicted"/>
<feature type="transmembrane region" description="Helical" evidence="4">
    <location>
        <begin position="112"/>
        <end position="133"/>
    </location>
</feature>
<evidence type="ECO:0000256" key="3">
    <source>
        <dbReference type="ARBA" id="ARBA00023136"/>
    </source>
</evidence>
<evidence type="ECO:0000313" key="6">
    <source>
        <dbReference type="EMBL" id="MDR0189460.1"/>
    </source>
</evidence>
<feature type="transmembrane region" description="Helical" evidence="4">
    <location>
        <begin position="314"/>
        <end position="332"/>
    </location>
</feature>
<evidence type="ECO:0000256" key="2">
    <source>
        <dbReference type="ARBA" id="ARBA00022989"/>
    </source>
</evidence>
<name>A0ABU1CQB7_9PSED</name>
<feature type="domain" description="Major facilitator superfamily (MFS) profile" evidence="5">
    <location>
        <begin position="224"/>
        <end position="409"/>
    </location>
</feature>
<dbReference type="InterPro" id="IPR020846">
    <property type="entry name" value="MFS_dom"/>
</dbReference>
<keyword evidence="7" id="KW-1185">Reference proteome</keyword>
<feature type="transmembrane region" description="Helical" evidence="4">
    <location>
        <begin position="225"/>
        <end position="250"/>
    </location>
</feature>
<dbReference type="Pfam" id="PF06779">
    <property type="entry name" value="MFS_4"/>
    <property type="match status" value="1"/>
</dbReference>
<dbReference type="EMBL" id="JAVGXC010000008">
    <property type="protein sequence ID" value="MDR0189460.1"/>
    <property type="molecule type" value="Genomic_DNA"/>
</dbReference>
<dbReference type="PANTHER" id="PTHR23537">
    <property type="match status" value="1"/>
</dbReference>
<feature type="transmembrane region" description="Helical" evidence="4">
    <location>
        <begin position="344"/>
        <end position="362"/>
    </location>
</feature>
<gene>
    <name evidence="6" type="ORF">RCO22_10970</name>
</gene>
<dbReference type="InterPro" id="IPR036259">
    <property type="entry name" value="MFS_trans_sf"/>
</dbReference>
<sequence length="409" mass="43452">MTTANLDTAISSANKITSPWAIAIAGLVSLSLAMSLGRFVFTPLLPMMLRDGAVTLDQGGTLATMNYFGYFVGAMLCFWIRAEPARIIRAALAFTVLLTIGMVIPGGAVWWAVWRTIAGICCGLAMVLTTVWSQQWLAELGRPTLSGIMFCGPGVGIVITSVPAFGMVAAQWPTTWCWIAFTILGVAMLLPVWRILGTTPPARPLESTQPSSSVPRERPKLTLEIWALTLTYGLGGFGYIITATFLPVIARHAIPDSPWVDLFLPVFGIGVAVGALLVTRIGMHHDNRRILMFLYAVQSIGVGTAAIWPTATGLAISSVMVGLPFTAIVAFAMREARRLWKADAAKLIGLMTAAYAIGQIAGPPMAMSLVAHTSGFSAALGVAAVALLFGSLAFLGMWRTIPIGVPTQS</sequence>
<organism evidence="6 7">
    <name type="scientific">Pseudomonas yamanorum</name>
    <dbReference type="NCBI Taxonomy" id="515393"/>
    <lineage>
        <taxon>Bacteria</taxon>
        <taxon>Pseudomonadati</taxon>
        <taxon>Pseudomonadota</taxon>
        <taxon>Gammaproteobacteria</taxon>
        <taxon>Pseudomonadales</taxon>
        <taxon>Pseudomonadaceae</taxon>
        <taxon>Pseudomonas</taxon>
    </lineage>
</organism>
<keyword evidence="3 4" id="KW-0472">Membrane</keyword>
<reference evidence="6 7" key="1">
    <citation type="journal article" date="2023" name="Microbiol. Resour. Announc.">
        <title>Whole-genome sequence of Pseudomonas yamanorum OLsAu1 isolated from the edible ectomycorrhizal mushroom Lactarius sp. section Deliciosi.</title>
        <authorList>
            <person name="Ramirez-Mendoza R."/>
            <person name="Angeles-Argaiz R.E."/>
            <person name="Hernandez-Oaxaca D."/>
            <person name="Aguirre-Beltran L."/>
            <person name="Almaraz-Suarez J."/>
            <person name="Perez-Moreno J."/>
        </authorList>
    </citation>
    <scope>NUCLEOTIDE SEQUENCE [LARGE SCALE GENOMIC DNA]</scope>
    <source>
        <strain evidence="6 7">OLsAu1</strain>
    </source>
</reference>
<evidence type="ECO:0000256" key="4">
    <source>
        <dbReference type="SAM" id="Phobius"/>
    </source>
</evidence>